<accession>A0A167RL88</accession>
<dbReference type="InterPro" id="IPR002033">
    <property type="entry name" value="TatC"/>
</dbReference>
<feature type="transmembrane region" description="Helical" evidence="6">
    <location>
        <begin position="458"/>
        <end position="481"/>
    </location>
</feature>
<feature type="transmembrane region" description="Helical" evidence="6">
    <location>
        <begin position="402"/>
        <end position="424"/>
    </location>
</feature>
<dbReference type="GO" id="GO:0033281">
    <property type="term" value="C:TAT protein transport complex"/>
    <property type="evidence" value="ECO:0007669"/>
    <property type="project" value="TreeGrafter"/>
</dbReference>
<evidence type="ECO:0000256" key="5">
    <source>
        <dbReference type="ARBA" id="ARBA00023136"/>
    </source>
</evidence>
<evidence type="ECO:0000256" key="4">
    <source>
        <dbReference type="ARBA" id="ARBA00022989"/>
    </source>
</evidence>
<evidence type="ECO:0000256" key="3">
    <source>
        <dbReference type="ARBA" id="ARBA00022692"/>
    </source>
</evidence>
<evidence type="ECO:0000256" key="2">
    <source>
        <dbReference type="ARBA" id="ARBA00008882"/>
    </source>
</evidence>
<feature type="transmembrane region" description="Helical" evidence="6">
    <location>
        <begin position="60"/>
        <end position="87"/>
    </location>
</feature>
<dbReference type="EMBL" id="LT545992">
    <property type="protein sequence ID" value="SAI75990.1"/>
    <property type="molecule type" value="Genomic_DNA"/>
</dbReference>
<dbReference type="GO" id="GO:0065002">
    <property type="term" value="P:intracellular protein transmembrane transport"/>
    <property type="evidence" value="ECO:0007669"/>
    <property type="project" value="TreeGrafter"/>
</dbReference>
<keyword evidence="4 6" id="KW-1133">Transmembrane helix</keyword>
<dbReference type="GO" id="GO:0043953">
    <property type="term" value="P:protein transport by the Tat complex"/>
    <property type="evidence" value="ECO:0007669"/>
    <property type="project" value="TreeGrafter"/>
</dbReference>
<reference evidence="7" key="1">
    <citation type="journal article" date="2016" name="Genome Announc.">
        <title>Complete Chloroplast and Mitochondrial Genome Sequences of the Hydrocarbon Oil-Producing Green Microalga Botryococcus braunii Race B (Showa).</title>
        <authorList>
            <person name="Blifernez-Klassen O."/>
            <person name="Wibberg D."/>
            <person name="Winkler A."/>
            <person name="Blom J."/>
            <person name="Goesmann A."/>
            <person name="Kalinowski J."/>
            <person name="Kruse O."/>
        </authorList>
    </citation>
    <scope>NUCLEOTIDE SEQUENCE</scope>
    <source>
        <strain evidence="7">Showa</strain>
    </source>
</reference>
<sequence>MSLIFSYFSEIQTRILYAAFSFLVAFIISLLFSTEIIYLFTMPILSFDKPFKSTHLAEPFYATLKICSGVAFLTLYPLLVYHLWCFLLPSLFFWERKRVNRSFGFSTLLFYGFLFFAFFILIPSFVQFFFHYEIGAAEAALTPEGLTGARPLQPEPLSRTPCGFGVSRGTGLTTLSFADTPCELEANGRFHKAHPSGAMSYQLPLDTGAVTGSAPHIPSGFSLYPLLVLSTSLGLGEQLQHPPLVVSDLLREYYGLASASAEGWGGAYSLPQDTLKGGTYPTISGYPPYPYSQGGFSFVKPPVSFVNPDASSGLTKLTGGFTGLEVGKSYAMPTGLTQFLRKGGSYSPNPDLFLTREGYGLLKLPGATKAEPETTFINVDFSPFAPGVTIVIEPRIGPFVDWSFYILFFSAFFSQTPLIFLSLYRRGLLPPSFFYKNRRIGFFFLLMAAPLLSPPDFWSQFFLFLFFFAVYEIFIWACFFLEERGEQLLQPTYFATNWAYSLCQAVTSKGGIPCYPYGPNLHCATLTPTPLLTTVTPSGGIQG</sequence>
<dbReference type="AlphaFoldDB" id="A0A167RL88"/>
<dbReference type="Pfam" id="PF00902">
    <property type="entry name" value="TatC"/>
    <property type="match status" value="2"/>
</dbReference>
<geneLocation type="mitochondrion" evidence="7"/>
<feature type="transmembrane region" description="Helical" evidence="6">
    <location>
        <begin position="15"/>
        <end position="40"/>
    </location>
</feature>
<feature type="transmembrane region" description="Helical" evidence="6">
    <location>
        <begin position="108"/>
        <end position="130"/>
    </location>
</feature>
<dbReference type="PANTHER" id="PTHR30371">
    <property type="entry name" value="SEC-INDEPENDENT PROTEIN TRANSLOCASE PROTEIN TATC"/>
    <property type="match status" value="1"/>
</dbReference>
<comment type="subcellular location">
    <subcellularLocation>
        <location evidence="1">Membrane</location>
        <topology evidence="1">Multi-pass membrane protein</topology>
    </subcellularLocation>
</comment>
<dbReference type="PRINTS" id="PR01840">
    <property type="entry name" value="TATCFAMILY"/>
</dbReference>
<name>A0A167RL88_BOTBR</name>
<organism evidence="7">
    <name type="scientific">Botryococcus braunii Showa</name>
    <dbReference type="NCBI Taxonomy" id="1202541"/>
    <lineage>
        <taxon>Eukaryota</taxon>
        <taxon>Viridiplantae</taxon>
        <taxon>Chlorophyta</taxon>
        <taxon>core chlorophytes</taxon>
        <taxon>Trebouxiophyceae</taxon>
        <taxon>Trebouxiophyceae incertae sedis</taxon>
        <taxon>Elliptochloris clade</taxon>
        <taxon>Botryococcus</taxon>
    </lineage>
</organism>
<evidence type="ECO:0000313" key="7">
    <source>
        <dbReference type="EMBL" id="SAI75990.1"/>
    </source>
</evidence>
<dbReference type="PANTHER" id="PTHR30371:SF0">
    <property type="entry name" value="SEC-INDEPENDENT PROTEIN TRANSLOCASE PROTEIN TATC, CHLOROPLASTIC-RELATED"/>
    <property type="match status" value="1"/>
</dbReference>
<feature type="transmembrane region" description="Helical" evidence="6">
    <location>
        <begin position="436"/>
        <end position="452"/>
    </location>
</feature>
<dbReference type="GO" id="GO:0009977">
    <property type="term" value="F:proton motive force dependent protein transmembrane transporter activity"/>
    <property type="evidence" value="ECO:0007669"/>
    <property type="project" value="TreeGrafter"/>
</dbReference>
<evidence type="ECO:0000256" key="1">
    <source>
        <dbReference type="ARBA" id="ARBA00004141"/>
    </source>
</evidence>
<keyword evidence="3 6" id="KW-0812">Transmembrane</keyword>
<comment type="similarity">
    <text evidence="2">Belongs to the TatC family.</text>
</comment>
<keyword evidence="7" id="KW-0496">Mitochondrion</keyword>
<gene>
    <name evidence="7" type="primary">tatC</name>
</gene>
<protein>
    <submittedName>
        <fullName evidence="7">SecY-independent transporter protein (Mitochondrion)</fullName>
    </submittedName>
</protein>
<proteinExistence type="inferred from homology"/>
<keyword evidence="5 6" id="KW-0472">Membrane</keyword>
<evidence type="ECO:0000256" key="6">
    <source>
        <dbReference type="SAM" id="Phobius"/>
    </source>
</evidence>